<sequence length="354" mass="40179">MNGDYYYFKFLDHEKSNEHKQMNTQNLRWISIFTGNGRTRYQTGSMMISNYLNHATHMVKEQTLFLKGLRRPKTKKGYIVNNLRRTLNSAFSLLHREEYIWIVEQAEESAVGFMSYELGSDFLADESGQILVRDVDSAAVREQENAAPAELPESLEEVRWVDLEFEGEVVESTMEEELREALSADAVGVFMEMELNSRERDSLYDPTQILVEGPEGAEVQHPVPEDFSPTLTVDGEDSLSLSNRARTAREAQLVRVSDSSSADCPLPAFLVEINRIVSSSLDEKETLRALSELRQVSYSLEGPGIQIPGRQRLQRGEGRRERAHAHYVLACSGSEMKVNMVKALSEVRHKLKKG</sequence>
<name>A0A0G4HQB8_9ALVE</name>
<organism evidence="1">
    <name type="scientific">Chromera velia CCMP2878</name>
    <dbReference type="NCBI Taxonomy" id="1169474"/>
    <lineage>
        <taxon>Eukaryota</taxon>
        <taxon>Sar</taxon>
        <taxon>Alveolata</taxon>
        <taxon>Colpodellida</taxon>
        <taxon>Chromeraceae</taxon>
        <taxon>Chromera</taxon>
    </lineage>
</organism>
<reference evidence="1" key="1">
    <citation type="submission" date="2014-11" db="EMBL/GenBank/DDBJ databases">
        <authorList>
            <person name="Otto D Thomas"/>
            <person name="Naeem Raeece"/>
        </authorList>
    </citation>
    <scope>NUCLEOTIDE SEQUENCE</scope>
</reference>
<evidence type="ECO:0000313" key="1">
    <source>
        <dbReference type="EMBL" id="CEM46421.1"/>
    </source>
</evidence>
<protein>
    <submittedName>
        <fullName evidence="1">Uncharacterized protein</fullName>
    </submittedName>
</protein>
<accession>A0A0G4HQB8</accession>
<gene>
    <name evidence="1" type="ORF">Cvel_7897</name>
</gene>
<dbReference type="PhylomeDB" id="A0A0G4HQB8"/>
<proteinExistence type="predicted"/>
<dbReference type="AlphaFoldDB" id="A0A0G4HQB8"/>
<dbReference type="VEuPathDB" id="CryptoDB:Cvel_7897"/>
<dbReference type="EMBL" id="CDMZ01003451">
    <property type="protein sequence ID" value="CEM46421.1"/>
    <property type="molecule type" value="Genomic_DNA"/>
</dbReference>